<keyword evidence="5" id="KW-0804">Transcription</keyword>
<dbReference type="PROSITE" id="PS51099">
    <property type="entry name" value="PTS_EIIB_TYPE_2"/>
    <property type="match status" value="1"/>
</dbReference>
<dbReference type="GO" id="GO:0009401">
    <property type="term" value="P:phosphoenolpyruvate-dependent sugar phosphotransferase system"/>
    <property type="evidence" value="ECO:0007669"/>
    <property type="project" value="InterPro"/>
</dbReference>
<keyword evidence="1" id="KW-0808">Transferase</keyword>
<dbReference type="Gene3D" id="1.10.1790.10">
    <property type="entry name" value="PRD domain"/>
    <property type="match status" value="1"/>
</dbReference>
<feature type="domain" description="PTS EIIB type-2" evidence="7">
    <location>
        <begin position="399"/>
        <end position="488"/>
    </location>
</feature>
<dbReference type="RefSeq" id="WP_209529573.1">
    <property type="nucleotide sequence ID" value="NZ_JAEEGA010000010.1"/>
</dbReference>
<protein>
    <submittedName>
        <fullName evidence="9">Transcription antiterminator</fullName>
    </submittedName>
</protein>
<dbReference type="Pfam" id="PF05043">
    <property type="entry name" value="Mga"/>
    <property type="match status" value="1"/>
</dbReference>
<dbReference type="SUPFAM" id="SSF55804">
    <property type="entry name" value="Phoshotransferase/anion transport protein"/>
    <property type="match status" value="1"/>
</dbReference>
<dbReference type="PROSITE" id="PS51094">
    <property type="entry name" value="PTS_EIIA_TYPE_2"/>
    <property type="match status" value="1"/>
</dbReference>
<dbReference type="GO" id="GO:0006355">
    <property type="term" value="P:regulation of DNA-templated transcription"/>
    <property type="evidence" value="ECO:0007669"/>
    <property type="project" value="InterPro"/>
</dbReference>
<accession>A0A940PCG3</accession>
<dbReference type="GO" id="GO:0008982">
    <property type="term" value="F:protein-N(PI)-phosphohistidine-sugar phosphotransferase activity"/>
    <property type="evidence" value="ECO:0007669"/>
    <property type="project" value="InterPro"/>
</dbReference>
<keyword evidence="10" id="KW-1185">Reference proteome</keyword>
<reference evidence="9" key="1">
    <citation type="submission" date="2020-12" db="EMBL/GenBank/DDBJ databases">
        <title>Vagococcus allomyrinae sp. nov. and Enterococcus lavae sp. nov., isolated from the larvae of Allomyrina dichotoma.</title>
        <authorList>
            <person name="Lee S.D."/>
        </authorList>
    </citation>
    <scope>NUCLEOTIDE SEQUENCE</scope>
    <source>
        <strain evidence="9">BWB3-3</strain>
    </source>
</reference>
<dbReference type="PANTHER" id="PTHR30185:SF18">
    <property type="entry name" value="TRANSCRIPTIONAL REGULATOR MTLR"/>
    <property type="match status" value="1"/>
</dbReference>
<dbReference type="SUPFAM" id="SSF52794">
    <property type="entry name" value="PTS system IIB component-like"/>
    <property type="match status" value="1"/>
</dbReference>
<keyword evidence="3" id="KW-0805">Transcription regulation</keyword>
<dbReference type="Pfam" id="PF00874">
    <property type="entry name" value="PRD"/>
    <property type="match status" value="1"/>
</dbReference>
<dbReference type="Pfam" id="PF08279">
    <property type="entry name" value="HTH_11"/>
    <property type="match status" value="1"/>
</dbReference>
<comment type="caution">
    <text evidence="9">The sequence shown here is derived from an EMBL/GenBank/DDBJ whole genome shotgun (WGS) entry which is preliminary data.</text>
</comment>
<organism evidence="9 10">
    <name type="scientific">Vagococcus allomyrinae</name>
    <dbReference type="NCBI Taxonomy" id="2794353"/>
    <lineage>
        <taxon>Bacteria</taxon>
        <taxon>Bacillati</taxon>
        <taxon>Bacillota</taxon>
        <taxon>Bacilli</taxon>
        <taxon>Lactobacillales</taxon>
        <taxon>Enterococcaceae</taxon>
        <taxon>Vagococcus</taxon>
    </lineage>
</organism>
<keyword evidence="4" id="KW-0010">Activator</keyword>
<dbReference type="InterPro" id="IPR011608">
    <property type="entry name" value="PRD"/>
</dbReference>
<sequence>MLSKRQKELLELLIEQEEFQTVKFFSRKLGVSERTLHSELTLVEDYLNSSEAYIEKKRGVGIVLRLPREGSQSSEEPEMDVFSILNRRIQMMELLLFSPERISFNGLSELFMVSKTSIKNDLDYVMQILTVSNDVRLTSSSQGTKLSGSEEELQKAFLQFNRYLLSHSDGYLDEVISEKIKLFEAYYGEQVVSVCTNVLYSYVKEHVNAISDYYIQNVLNVLIILVYRIIEGHHIQLSDKQVGGDYDTIFFEESASQMLNKAALRLSFSYTEQEVKYLAQHLISNRFKNLPKAELDQAIVTSILESVSESLSIDFTQDEKLEEQLKNHIPPMIYRLKLNNTTENPFTSHIKNEFSLTFNVIWLVLSEYEKELAIVFTEDEIAFLTMYFQAAIERARINRKILVVCQMGIATSEFLINRIKNKVPSLDTLEVASVPELGHINLDSFDLIVSTIKINLPNREVIHVSPFLSDEDIVKITNADYRKLREQRTEMQGALERAIQPAFMEVDSEYNSKEELIEKVGAKLVAEGLVKPEFLISVSDREELGGTDLPSGTAVPHGSSLYVEQTVIVVIKNKKKFKWSQYYVDVIFMICISERDIKKTRGILSDIYTIIDDPTKLKEIRGVSSKALLLKTIGSEHK</sequence>
<evidence type="ECO:0000259" key="6">
    <source>
        <dbReference type="PROSITE" id="PS51094"/>
    </source>
</evidence>
<dbReference type="Pfam" id="PF00359">
    <property type="entry name" value="PTS_EIIA_2"/>
    <property type="match status" value="1"/>
</dbReference>
<dbReference type="InterPro" id="IPR036388">
    <property type="entry name" value="WH-like_DNA-bd_sf"/>
</dbReference>
<dbReference type="InterPro" id="IPR036634">
    <property type="entry name" value="PRD_sf"/>
</dbReference>
<evidence type="ECO:0000256" key="1">
    <source>
        <dbReference type="ARBA" id="ARBA00022679"/>
    </source>
</evidence>
<evidence type="ECO:0000256" key="4">
    <source>
        <dbReference type="ARBA" id="ARBA00023159"/>
    </source>
</evidence>
<evidence type="ECO:0000256" key="5">
    <source>
        <dbReference type="ARBA" id="ARBA00023163"/>
    </source>
</evidence>
<feature type="domain" description="PTS EIIA type-2" evidence="6">
    <location>
        <begin position="497"/>
        <end position="636"/>
    </location>
</feature>
<dbReference type="Gene3D" id="1.10.10.10">
    <property type="entry name" value="Winged helix-like DNA-binding domain superfamily/Winged helix DNA-binding domain"/>
    <property type="match status" value="2"/>
</dbReference>
<evidence type="ECO:0000256" key="2">
    <source>
        <dbReference type="ARBA" id="ARBA00022737"/>
    </source>
</evidence>
<dbReference type="CDD" id="cd05568">
    <property type="entry name" value="PTS_IIB_bgl_like"/>
    <property type="match status" value="1"/>
</dbReference>
<dbReference type="InterPro" id="IPR013196">
    <property type="entry name" value="HTH_11"/>
</dbReference>
<dbReference type="EMBL" id="JAEEGA010000010">
    <property type="protein sequence ID" value="MBP1042414.1"/>
    <property type="molecule type" value="Genomic_DNA"/>
</dbReference>
<feature type="domain" description="PRD" evidence="8">
    <location>
        <begin position="291"/>
        <end position="398"/>
    </location>
</feature>
<keyword evidence="2" id="KW-0677">Repeat</keyword>
<dbReference type="InterPro" id="IPR036095">
    <property type="entry name" value="PTS_EIIB-like_sf"/>
</dbReference>
<dbReference type="PROSITE" id="PS51372">
    <property type="entry name" value="PRD_2"/>
    <property type="match status" value="1"/>
</dbReference>
<dbReference type="InterPro" id="IPR013011">
    <property type="entry name" value="PTS_EIIB_2"/>
</dbReference>
<name>A0A940PCG3_9ENTE</name>
<evidence type="ECO:0000259" key="7">
    <source>
        <dbReference type="PROSITE" id="PS51099"/>
    </source>
</evidence>
<evidence type="ECO:0000256" key="3">
    <source>
        <dbReference type="ARBA" id="ARBA00023015"/>
    </source>
</evidence>
<dbReference type="InterPro" id="IPR050661">
    <property type="entry name" value="BglG_antiterminators"/>
</dbReference>
<dbReference type="InterPro" id="IPR007737">
    <property type="entry name" value="Mga_HTH"/>
</dbReference>
<evidence type="ECO:0000313" key="9">
    <source>
        <dbReference type="EMBL" id="MBP1042414.1"/>
    </source>
</evidence>
<dbReference type="SUPFAM" id="SSF63520">
    <property type="entry name" value="PTS-regulatory domain, PRD"/>
    <property type="match status" value="1"/>
</dbReference>
<dbReference type="PANTHER" id="PTHR30185">
    <property type="entry name" value="CRYPTIC BETA-GLUCOSIDE BGL OPERON ANTITERMINATOR"/>
    <property type="match status" value="1"/>
</dbReference>
<dbReference type="InterPro" id="IPR016152">
    <property type="entry name" value="PTrfase/Anion_transptr"/>
</dbReference>
<evidence type="ECO:0000259" key="8">
    <source>
        <dbReference type="PROSITE" id="PS51372"/>
    </source>
</evidence>
<dbReference type="InterPro" id="IPR002178">
    <property type="entry name" value="PTS_EIIA_type-2_dom"/>
</dbReference>
<evidence type="ECO:0000313" key="10">
    <source>
        <dbReference type="Proteomes" id="UP000674938"/>
    </source>
</evidence>
<dbReference type="Gene3D" id="3.40.930.10">
    <property type="entry name" value="Mannitol-specific EII, Chain A"/>
    <property type="match status" value="1"/>
</dbReference>
<gene>
    <name evidence="9" type="ORF">I6N95_15450</name>
</gene>
<dbReference type="Proteomes" id="UP000674938">
    <property type="component" value="Unassembled WGS sequence"/>
</dbReference>
<dbReference type="AlphaFoldDB" id="A0A940PCG3"/>
<dbReference type="Gene3D" id="3.40.50.2300">
    <property type="match status" value="1"/>
</dbReference>
<proteinExistence type="predicted"/>